<keyword evidence="3" id="KW-1185">Reference proteome</keyword>
<evidence type="ECO:0008006" key="4">
    <source>
        <dbReference type="Google" id="ProtNLM"/>
    </source>
</evidence>
<dbReference type="OrthoDB" id="3360643at2759"/>
<feature type="signal peptide" evidence="1">
    <location>
        <begin position="1"/>
        <end position="20"/>
    </location>
</feature>
<protein>
    <recommendedName>
        <fullName evidence="4">Concanavalin A-like lectin/glucanase</fullName>
    </recommendedName>
</protein>
<accession>A0A2J6S250</accession>
<name>A0A2J6S250_HYAVF</name>
<dbReference type="Proteomes" id="UP000235786">
    <property type="component" value="Unassembled WGS sequence"/>
</dbReference>
<dbReference type="AlphaFoldDB" id="A0A2J6S250"/>
<evidence type="ECO:0000313" key="3">
    <source>
        <dbReference type="Proteomes" id="UP000235786"/>
    </source>
</evidence>
<dbReference type="EMBL" id="KZ613940">
    <property type="protein sequence ID" value="PMD44825.1"/>
    <property type="molecule type" value="Genomic_DNA"/>
</dbReference>
<reference evidence="2 3" key="1">
    <citation type="submission" date="2016-04" db="EMBL/GenBank/DDBJ databases">
        <title>A degradative enzymes factory behind the ericoid mycorrhizal symbiosis.</title>
        <authorList>
            <consortium name="DOE Joint Genome Institute"/>
            <person name="Martino E."/>
            <person name="Morin E."/>
            <person name="Grelet G."/>
            <person name="Kuo A."/>
            <person name="Kohler A."/>
            <person name="Daghino S."/>
            <person name="Barry K."/>
            <person name="Choi C."/>
            <person name="Cichocki N."/>
            <person name="Clum A."/>
            <person name="Copeland A."/>
            <person name="Hainaut M."/>
            <person name="Haridas S."/>
            <person name="Labutti K."/>
            <person name="Lindquist E."/>
            <person name="Lipzen A."/>
            <person name="Khouja H.-R."/>
            <person name="Murat C."/>
            <person name="Ohm R."/>
            <person name="Olson A."/>
            <person name="Spatafora J."/>
            <person name="Veneault-Fourrey C."/>
            <person name="Henrissat B."/>
            <person name="Grigoriev I."/>
            <person name="Martin F."/>
            <person name="Perotto S."/>
        </authorList>
    </citation>
    <scope>NUCLEOTIDE SEQUENCE [LARGE SCALE GENOMIC DNA]</scope>
    <source>
        <strain evidence="2 3">F</strain>
    </source>
</reference>
<keyword evidence="1" id="KW-0732">Signal</keyword>
<proteinExistence type="predicted"/>
<sequence length="237" mass="25594">MKLSVTFFVLFACCAIEVASNANYAVIFNAQARITALSYQLNIPAVSPNTSNSGDAQAIWAGLTTADALTIFQNVVENQDGGPHTWFMEAAFCCSPYTVLDTSGQVSLGDTVQASIADWTEGDGQDPEWHGSFYAVRNSGDNLPPLVQDVSLDLAADPLPSPFTQVMFVIELQGSGIWDWGEVEFHDISIQALTTDTAWCTGAFANSQFEVAMDLPTVQVDGAFTLCSIERIHFYGP</sequence>
<feature type="chain" id="PRO_5014342271" description="Concanavalin A-like lectin/glucanase" evidence="1">
    <location>
        <begin position="21"/>
        <end position="237"/>
    </location>
</feature>
<organism evidence="2 3">
    <name type="scientific">Hyaloscypha variabilis (strain UAMH 11265 / GT02V1 / F)</name>
    <name type="common">Meliniomyces variabilis</name>
    <dbReference type="NCBI Taxonomy" id="1149755"/>
    <lineage>
        <taxon>Eukaryota</taxon>
        <taxon>Fungi</taxon>
        <taxon>Dikarya</taxon>
        <taxon>Ascomycota</taxon>
        <taxon>Pezizomycotina</taxon>
        <taxon>Leotiomycetes</taxon>
        <taxon>Helotiales</taxon>
        <taxon>Hyaloscyphaceae</taxon>
        <taxon>Hyaloscypha</taxon>
        <taxon>Hyaloscypha variabilis</taxon>
    </lineage>
</organism>
<evidence type="ECO:0000256" key="1">
    <source>
        <dbReference type="SAM" id="SignalP"/>
    </source>
</evidence>
<evidence type="ECO:0000313" key="2">
    <source>
        <dbReference type="EMBL" id="PMD44825.1"/>
    </source>
</evidence>
<gene>
    <name evidence="2" type="ORF">L207DRAFT_577780</name>
</gene>